<dbReference type="InterPro" id="IPR003033">
    <property type="entry name" value="SCP2_sterol-bd_dom"/>
</dbReference>
<keyword evidence="2" id="KW-0408">Iron</keyword>
<feature type="domain" description="4Fe-4S ferredoxin-type" evidence="4">
    <location>
        <begin position="182"/>
        <end position="211"/>
    </location>
</feature>
<dbReference type="SUPFAM" id="SSF55718">
    <property type="entry name" value="SCP-like"/>
    <property type="match status" value="1"/>
</dbReference>
<organism evidence="5 6">
    <name type="scientific">Nannocystis bainbridge</name>
    <dbReference type="NCBI Taxonomy" id="2995303"/>
    <lineage>
        <taxon>Bacteria</taxon>
        <taxon>Pseudomonadati</taxon>
        <taxon>Myxococcota</taxon>
        <taxon>Polyangia</taxon>
        <taxon>Nannocystales</taxon>
        <taxon>Nannocystaceae</taxon>
        <taxon>Nannocystis</taxon>
    </lineage>
</organism>
<protein>
    <submittedName>
        <fullName evidence="5">SCP2 sterol-binding domain-containing protein</fullName>
    </submittedName>
</protein>
<keyword evidence="6" id="KW-1185">Reference proteome</keyword>
<gene>
    <name evidence="5" type="ORF">POL25_25950</name>
</gene>
<dbReference type="PANTHER" id="PTHR42827:SF1">
    <property type="entry name" value="IRON-SULFUR CLUSTER-BINDING PROTEIN"/>
    <property type="match status" value="1"/>
</dbReference>
<dbReference type="InterPro" id="IPR017896">
    <property type="entry name" value="4Fe4S_Fe-S-bd"/>
</dbReference>
<dbReference type="EMBL" id="JAQNDL010000003">
    <property type="protein sequence ID" value="MDC0720371.1"/>
    <property type="molecule type" value="Genomic_DNA"/>
</dbReference>
<name>A0ABT5E3C6_9BACT</name>
<evidence type="ECO:0000259" key="4">
    <source>
        <dbReference type="PROSITE" id="PS51379"/>
    </source>
</evidence>
<dbReference type="Proteomes" id="UP001221686">
    <property type="component" value="Unassembled WGS sequence"/>
</dbReference>
<keyword evidence="3" id="KW-0411">Iron-sulfur</keyword>
<reference evidence="5 6" key="1">
    <citation type="submission" date="2022-11" db="EMBL/GenBank/DDBJ databases">
        <title>Minimal conservation of predation-associated metabolite biosynthetic gene clusters underscores biosynthetic potential of Myxococcota including descriptions for ten novel species: Archangium lansinium sp. nov., Myxococcus landrumus sp. nov., Nannocystis bai.</title>
        <authorList>
            <person name="Ahearne A."/>
            <person name="Stevens C."/>
            <person name="Dowd S."/>
        </authorList>
    </citation>
    <scope>NUCLEOTIDE SEQUENCE [LARGE SCALE GENOMIC DNA]</scope>
    <source>
        <strain evidence="5 6">BB15-2</strain>
    </source>
</reference>
<sequence>MAIKVQEHPTVVQIRSRPAPVPVGITSAWLREVALAAGADDVGFVAIDRPEVATERPFVEEALPGVRTLVAFVVRMNRDSVRSPARSVANQEFHRTGDHADEVAQAIARALVEKGHRAVNPSIAFPMEMARWPARIWVVSHKVVAVAAGLGQMGLHRNLIHPRFGNFILLGTVLTDAPVDAETQPIDYNPCIDCKLCVSACPVGAIQSDGHFDFSACNTHNYREFMGGFVDWVATVADSKDGRDYRERVSDKETVSMWQSLAYGPNYKAAYCMAVCPAGEDVLGTYLNAKAGFLRQVVRPLQDKVEPLYVLAGSDAEAHAARRFPHKRLRRVRSGLSPDSARGFVLALPLIFQRGRAKDMAATLRFRFTGAEQFVATIRVAEGKLTIVEHEDDPADVVVEADAATWLGIASGKHSPVWAVMRGRLRLRGDRKLFQRFMACLAR</sequence>
<accession>A0ABT5E3C6</accession>
<dbReference type="Gene3D" id="3.30.1050.10">
    <property type="entry name" value="SCP2 sterol-binding domain"/>
    <property type="match status" value="1"/>
</dbReference>
<dbReference type="RefSeq" id="WP_272088879.1">
    <property type="nucleotide sequence ID" value="NZ_JAQNDL010000003.1"/>
</dbReference>
<evidence type="ECO:0000313" key="5">
    <source>
        <dbReference type="EMBL" id="MDC0720371.1"/>
    </source>
</evidence>
<keyword evidence="1" id="KW-0479">Metal-binding</keyword>
<dbReference type="PROSITE" id="PS00198">
    <property type="entry name" value="4FE4S_FER_1"/>
    <property type="match status" value="1"/>
</dbReference>
<dbReference type="PROSITE" id="PS51379">
    <property type="entry name" value="4FE4S_FER_2"/>
    <property type="match status" value="1"/>
</dbReference>
<dbReference type="PANTHER" id="PTHR42827">
    <property type="entry name" value="IRON-SULFUR CLUSTER-BINDING PROTEIN-RELATED"/>
    <property type="match status" value="1"/>
</dbReference>
<evidence type="ECO:0000256" key="1">
    <source>
        <dbReference type="ARBA" id="ARBA00022723"/>
    </source>
</evidence>
<evidence type="ECO:0000256" key="3">
    <source>
        <dbReference type="ARBA" id="ARBA00023014"/>
    </source>
</evidence>
<dbReference type="InterPro" id="IPR017900">
    <property type="entry name" value="4Fe4S_Fe_S_CS"/>
</dbReference>
<evidence type="ECO:0000313" key="6">
    <source>
        <dbReference type="Proteomes" id="UP001221686"/>
    </source>
</evidence>
<dbReference type="SUPFAM" id="SSF46548">
    <property type="entry name" value="alpha-helical ferredoxin"/>
    <property type="match status" value="1"/>
</dbReference>
<dbReference type="Pfam" id="PF00037">
    <property type="entry name" value="Fer4"/>
    <property type="match status" value="1"/>
</dbReference>
<proteinExistence type="predicted"/>
<dbReference type="InterPro" id="IPR036527">
    <property type="entry name" value="SCP2_sterol-bd_dom_sf"/>
</dbReference>
<dbReference type="Gene3D" id="3.30.70.3270">
    <property type="match status" value="1"/>
</dbReference>
<comment type="caution">
    <text evidence="5">The sequence shown here is derived from an EMBL/GenBank/DDBJ whole genome shotgun (WGS) entry which is preliminary data.</text>
</comment>
<dbReference type="Pfam" id="PF02036">
    <property type="entry name" value="SCP2"/>
    <property type="match status" value="1"/>
</dbReference>
<evidence type="ECO:0000256" key="2">
    <source>
        <dbReference type="ARBA" id="ARBA00023004"/>
    </source>
</evidence>